<keyword evidence="2" id="KW-1185">Reference proteome</keyword>
<accession>A0ABW8IA97</accession>
<organism evidence="1 2">
    <name type="scientific">Bacillus lumedeiriae</name>
    <dbReference type="NCBI Taxonomy" id="3058829"/>
    <lineage>
        <taxon>Bacteria</taxon>
        <taxon>Bacillati</taxon>
        <taxon>Bacillota</taxon>
        <taxon>Bacilli</taxon>
        <taxon>Bacillales</taxon>
        <taxon>Bacillaceae</taxon>
        <taxon>Bacillus</taxon>
    </lineage>
</organism>
<sequence length="209" mass="23706">MWPFPKNQQSEAKEQREYYLHAKDYIDENEIDVLASKIRWTLQHSFEKEIIFLCIGSDRSTGDSLGPLVGTMLKEKQIPYHVYGTLEEPIHALNLEKVLKQIHKLHRDPLIFGIDACLGNEQQIGYVFFKEEPFIPGNALNKMLPPVGDLHLAAVVNDLNPLSPIQSLIDTRLYIVINLAKTITNIITRAVADDKIIIKDECSSEGLSL</sequence>
<protein>
    <submittedName>
        <fullName evidence="1">Spore protease YyaC</fullName>
    </submittedName>
</protein>
<proteinExistence type="predicted"/>
<dbReference type="GO" id="GO:0008233">
    <property type="term" value="F:peptidase activity"/>
    <property type="evidence" value="ECO:0007669"/>
    <property type="project" value="UniProtKB-KW"/>
</dbReference>
<dbReference type="Pfam" id="PF06866">
    <property type="entry name" value="DUF1256"/>
    <property type="match status" value="1"/>
</dbReference>
<dbReference type="NCBIfam" id="TIGR02841">
    <property type="entry name" value="spore_YyaC"/>
    <property type="match status" value="1"/>
</dbReference>
<dbReference type="Proteomes" id="UP001619911">
    <property type="component" value="Unassembled WGS sequence"/>
</dbReference>
<name>A0ABW8IA97_9BACI</name>
<dbReference type="SUPFAM" id="SSF53163">
    <property type="entry name" value="HybD-like"/>
    <property type="match status" value="1"/>
</dbReference>
<keyword evidence="1" id="KW-0378">Hydrolase</keyword>
<gene>
    <name evidence="1" type="primary">yyaC</name>
    <name evidence="1" type="ORF">QYG89_12260</name>
</gene>
<comment type="caution">
    <text evidence="1">The sequence shown here is derived from an EMBL/GenBank/DDBJ whole genome shotgun (WGS) entry which is preliminary data.</text>
</comment>
<dbReference type="InterPro" id="IPR009665">
    <property type="entry name" value="YyaC"/>
</dbReference>
<dbReference type="GO" id="GO:0006508">
    <property type="term" value="P:proteolysis"/>
    <property type="evidence" value="ECO:0007669"/>
    <property type="project" value="UniProtKB-KW"/>
</dbReference>
<keyword evidence="1" id="KW-0645">Protease</keyword>
<evidence type="ECO:0000313" key="2">
    <source>
        <dbReference type="Proteomes" id="UP001619911"/>
    </source>
</evidence>
<evidence type="ECO:0000313" key="1">
    <source>
        <dbReference type="EMBL" id="MFK2826427.1"/>
    </source>
</evidence>
<dbReference type="RefSeq" id="WP_404317744.1">
    <property type="nucleotide sequence ID" value="NZ_JAUIYO010000010.1"/>
</dbReference>
<dbReference type="InterPro" id="IPR023430">
    <property type="entry name" value="Pept_HybD-like_dom_sf"/>
</dbReference>
<reference evidence="1 2" key="1">
    <citation type="submission" date="2023-07" db="EMBL/GenBank/DDBJ databases">
        <title>Bacillus lucianemedeirus sp. nov, a new species isolated from an immunobiological production facility.</title>
        <authorList>
            <person name="Costa L.V."/>
            <person name="Miranda R.V.S.L."/>
            <person name="Brandao M.L.L."/>
            <person name="Reis C.M.F."/>
            <person name="Frazao A.M."/>
            <person name="Cruz F.V."/>
            <person name="Baio P.V.P."/>
            <person name="Veras J.F.C."/>
            <person name="Ramos J.N."/>
            <person name="Vieira V."/>
        </authorList>
    </citation>
    <scope>NUCLEOTIDE SEQUENCE [LARGE SCALE GENOMIC DNA]</scope>
    <source>
        <strain evidence="1 2">B190/17</strain>
    </source>
</reference>
<dbReference type="EMBL" id="JAUIYO010000010">
    <property type="protein sequence ID" value="MFK2826427.1"/>
    <property type="molecule type" value="Genomic_DNA"/>
</dbReference>